<dbReference type="Proteomes" id="UP000479000">
    <property type="component" value="Unassembled WGS sequence"/>
</dbReference>
<protein>
    <submittedName>
        <fullName evidence="2">Uncharacterized protein</fullName>
    </submittedName>
</protein>
<name>A0A6H5HBS2_9HEMI</name>
<organism evidence="2 3">
    <name type="scientific">Nesidiocoris tenuis</name>
    <dbReference type="NCBI Taxonomy" id="355587"/>
    <lineage>
        <taxon>Eukaryota</taxon>
        <taxon>Metazoa</taxon>
        <taxon>Ecdysozoa</taxon>
        <taxon>Arthropoda</taxon>
        <taxon>Hexapoda</taxon>
        <taxon>Insecta</taxon>
        <taxon>Pterygota</taxon>
        <taxon>Neoptera</taxon>
        <taxon>Paraneoptera</taxon>
        <taxon>Hemiptera</taxon>
        <taxon>Heteroptera</taxon>
        <taxon>Panheteroptera</taxon>
        <taxon>Cimicomorpha</taxon>
        <taxon>Miridae</taxon>
        <taxon>Dicyphina</taxon>
        <taxon>Nesidiocoris</taxon>
    </lineage>
</organism>
<evidence type="ECO:0000256" key="1">
    <source>
        <dbReference type="SAM" id="Phobius"/>
    </source>
</evidence>
<evidence type="ECO:0000313" key="3">
    <source>
        <dbReference type="Proteomes" id="UP000479000"/>
    </source>
</evidence>
<keyword evidence="1" id="KW-0812">Transmembrane</keyword>
<sequence>MSFLTQYDYPVKHKTDVIHSVGTSTTVIDIGSFYGDIFWHIYLRVLLVVEYPYVLLYLYYEQTLVVGEEDLNCAAGNVNRNSQG</sequence>
<dbReference type="AlphaFoldDB" id="A0A6H5HBS2"/>
<proteinExistence type="predicted"/>
<reference evidence="2 3" key="1">
    <citation type="submission" date="2020-02" db="EMBL/GenBank/DDBJ databases">
        <authorList>
            <person name="Ferguson B K."/>
        </authorList>
    </citation>
    <scope>NUCLEOTIDE SEQUENCE [LARGE SCALE GENOMIC DNA]</scope>
</reference>
<keyword evidence="1" id="KW-0472">Membrane</keyword>
<feature type="non-terminal residue" evidence="2">
    <location>
        <position position="84"/>
    </location>
</feature>
<keyword evidence="1" id="KW-1133">Transmembrane helix</keyword>
<accession>A0A6H5HBS2</accession>
<evidence type="ECO:0000313" key="2">
    <source>
        <dbReference type="EMBL" id="CAB0013281.1"/>
    </source>
</evidence>
<feature type="transmembrane region" description="Helical" evidence="1">
    <location>
        <begin position="41"/>
        <end position="60"/>
    </location>
</feature>
<dbReference type="EMBL" id="CADCXU010026443">
    <property type="protein sequence ID" value="CAB0013281.1"/>
    <property type="molecule type" value="Genomic_DNA"/>
</dbReference>
<keyword evidence="3" id="KW-1185">Reference proteome</keyword>
<gene>
    <name evidence="2" type="ORF">NTEN_LOCUS17892</name>
</gene>